<dbReference type="Proteomes" id="UP001216907">
    <property type="component" value="Unassembled WGS sequence"/>
</dbReference>
<comment type="caution">
    <text evidence="2">The sequence shown here is derived from an EMBL/GenBank/DDBJ whole genome shotgun (WGS) entry which is preliminary data.</text>
</comment>
<gene>
    <name evidence="2" type="ORF">PZE19_00045</name>
</gene>
<feature type="transmembrane region" description="Helical" evidence="1">
    <location>
        <begin position="12"/>
        <end position="40"/>
    </location>
</feature>
<dbReference type="EMBL" id="JARRAG010000001">
    <property type="protein sequence ID" value="MDG3002166.1"/>
    <property type="molecule type" value="Genomic_DNA"/>
</dbReference>
<protein>
    <recommendedName>
        <fullName evidence="4">DUF4131 domain-containing protein</fullName>
    </recommendedName>
</protein>
<evidence type="ECO:0000313" key="3">
    <source>
        <dbReference type="Proteomes" id="UP001216907"/>
    </source>
</evidence>
<evidence type="ECO:0000256" key="1">
    <source>
        <dbReference type="SAM" id="Phobius"/>
    </source>
</evidence>
<keyword evidence="1" id="KW-0472">Membrane</keyword>
<evidence type="ECO:0008006" key="4">
    <source>
        <dbReference type="Google" id="ProtNLM"/>
    </source>
</evidence>
<organism evidence="2 3">
    <name type="scientific">Paludisphaera mucosa</name>
    <dbReference type="NCBI Taxonomy" id="3030827"/>
    <lineage>
        <taxon>Bacteria</taxon>
        <taxon>Pseudomonadati</taxon>
        <taxon>Planctomycetota</taxon>
        <taxon>Planctomycetia</taxon>
        <taxon>Isosphaerales</taxon>
        <taxon>Isosphaeraceae</taxon>
        <taxon>Paludisphaera</taxon>
    </lineage>
</organism>
<reference evidence="2 3" key="1">
    <citation type="submission" date="2023-03" db="EMBL/GenBank/DDBJ databases">
        <title>Paludisphaera mucosa sp. nov. a novel planctomycete from northern fen.</title>
        <authorList>
            <person name="Ivanova A."/>
        </authorList>
    </citation>
    <scope>NUCLEOTIDE SEQUENCE [LARGE SCALE GENOMIC DNA]</scope>
    <source>
        <strain evidence="2 3">Pla2</strain>
    </source>
</reference>
<evidence type="ECO:0000313" key="2">
    <source>
        <dbReference type="EMBL" id="MDG3002166.1"/>
    </source>
</evidence>
<keyword evidence="3" id="KW-1185">Reference proteome</keyword>
<sequence>MSTRSAAMAFRLALAAAVGAIAVVTPVELLILPLAAWAFLTWRWAAGGFVGWAAPAAVLVAVAAAAAFAPVKNLDRIKDRRITVPRATMTIAELREPEEHGLARPSLSYSMGSTAGTDERVVRFASPTPSIREFIGAIEAQAGLRHRFYHCLNGWTILWGYDATTGLGFSAPRS</sequence>
<proteinExistence type="predicted"/>
<name>A0ABT6F3L9_9BACT</name>
<keyword evidence="1" id="KW-1133">Transmembrane helix</keyword>
<keyword evidence="1" id="KW-0812">Transmembrane</keyword>
<feature type="transmembrane region" description="Helical" evidence="1">
    <location>
        <begin position="52"/>
        <end position="71"/>
    </location>
</feature>
<accession>A0ABT6F3L9</accession>
<dbReference type="RefSeq" id="WP_277858533.1">
    <property type="nucleotide sequence ID" value="NZ_JARRAG010000001.1"/>
</dbReference>